<accession>A0A2U1S7W2</accession>
<sequence>MLLNWKEEITKIDPDIKFRLNGGWLKTVEELDKSVKNGYSLVGDFVKSGDFEVEYSEGLYLDCNKEGKQSKPQQDYRLFRFKDGKVRLLDMVIDGKQDWAPELWAAVEDEF</sequence>
<organism evidence="1 2">
    <name type="scientific">Methanobrevibacter woesei</name>
    <dbReference type="NCBI Taxonomy" id="190976"/>
    <lineage>
        <taxon>Archaea</taxon>
        <taxon>Methanobacteriati</taxon>
        <taxon>Methanobacteriota</taxon>
        <taxon>Methanomada group</taxon>
        <taxon>Methanobacteria</taxon>
        <taxon>Methanobacteriales</taxon>
        <taxon>Methanobacteriaceae</taxon>
        <taxon>Methanobrevibacter</taxon>
    </lineage>
</organism>
<reference evidence="1 2" key="1">
    <citation type="submission" date="2017-03" db="EMBL/GenBank/DDBJ databases">
        <title>Genome sequence of Methanobrevibacter wosei.</title>
        <authorList>
            <person name="Poehlein A."/>
            <person name="Seedorf H."/>
            <person name="Daniel R."/>
        </authorList>
    </citation>
    <scope>NUCLEOTIDE SEQUENCE [LARGE SCALE GENOMIC DNA]</scope>
    <source>
        <strain evidence="1 2">DSM 11979</strain>
    </source>
</reference>
<dbReference type="RefSeq" id="WP_116669839.1">
    <property type="nucleotide sequence ID" value="NZ_CALUOI010000001.1"/>
</dbReference>
<dbReference type="EMBL" id="MZGU01000004">
    <property type="protein sequence ID" value="PWB86207.1"/>
    <property type="molecule type" value="Genomic_DNA"/>
</dbReference>
<gene>
    <name evidence="1" type="ORF">MBBWO_10610</name>
</gene>
<name>A0A2U1S7W2_9EURY</name>
<protein>
    <submittedName>
        <fullName evidence="1">Uncharacterized protein</fullName>
    </submittedName>
</protein>
<dbReference type="OrthoDB" id="72987at2157"/>
<keyword evidence="2" id="KW-1185">Reference proteome</keyword>
<dbReference type="AlphaFoldDB" id="A0A2U1S7W2"/>
<comment type="caution">
    <text evidence="1">The sequence shown here is derived from an EMBL/GenBank/DDBJ whole genome shotgun (WGS) entry which is preliminary data.</text>
</comment>
<evidence type="ECO:0000313" key="1">
    <source>
        <dbReference type="EMBL" id="PWB86207.1"/>
    </source>
</evidence>
<dbReference type="Proteomes" id="UP000245577">
    <property type="component" value="Unassembled WGS sequence"/>
</dbReference>
<evidence type="ECO:0000313" key="2">
    <source>
        <dbReference type="Proteomes" id="UP000245577"/>
    </source>
</evidence>
<proteinExistence type="predicted"/>